<dbReference type="Pfam" id="PF00535">
    <property type="entry name" value="Glycos_transf_2"/>
    <property type="match status" value="1"/>
</dbReference>
<reference evidence="2" key="2">
    <citation type="submission" date="2021-04" db="EMBL/GenBank/DDBJ databases">
        <authorList>
            <person name="Gilroy R."/>
        </authorList>
    </citation>
    <scope>NUCLEOTIDE SEQUENCE</scope>
    <source>
        <strain evidence="2">23274</strain>
    </source>
</reference>
<evidence type="ECO:0000259" key="1">
    <source>
        <dbReference type="Pfam" id="PF00535"/>
    </source>
</evidence>
<proteinExistence type="predicted"/>
<dbReference type="EMBL" id="DXFT01000115">
    <property type="protein sequence ID" value="HIX03667.1"/>
    <property type="molecule type" value="Genomic_DNA"/>
</dbReference>
<reference evidence="2" key="1">
    <citation type="journal article" date="2021" name="PeerJ">
        <title>Extensive microbial diversity within the chicken gut microbiome revealed by metagenomics and culture.</title>
        <authorList>
            <person name="Gilroy R."/>
            <person name="Ravi A."/>
            <person name="Getino M."/>
            <person name="Pursley I."/>
            <person name="Horton D.L."/>
            <person name="Alikhan N.F."/>
            <person name="Baker D."/>
            <person name="Gharbi K."/>
            <person name="Hall N."/>
            <person name="Watson M."/>
            <person name="Adriaenssens E.M."/>
            <person name="Foster-Nyarko E."/>
            <person name="Jarju S."/>
            <person name="Secka A."/>
            <person name="Antonio M."/>
            <person name="Oren A."/>
            <person name="Chaudhuri R.R."/>
            <person name="La Ragione R."/>
            <person name="Hildebrand F."/>
            <person name="Pallen M.J."/>
        </authorList>
    </citation>
    <scope>NUCLEOTIDE SEQUENCE</scope>
    <source>
        <strain evidence="2">23274</strain>
    </source>
</reference>
<name>A0A9D1V080_9BACT</name>
<sequence length="341" mass="39771">MKHVFMGTPKVSIIVPVYNAGSYFSKLLDSLTGQTLKEIEIILVLDCPTDGSDRVAEEYAARDGRIVLVRNRENLHVGFSRNEGLKIARGEYIGFCDHDDWVEPEMFEKMYHQGKETGAEVVVADYWIQRGNEKWTRSIPHELPDTEFIHRQFSELVNYRPAQHNQSLFNNNGYIWNGLFQRDFLNRYHIIFPDNRVTTFEDRVFLLQVYAHAKQVGHVPQALYTHIWHGSNTGASYSFKSLAHITVYLKWLYQFLKSEGRLNTETGNYTDAVTLLTYTSFRHELRHLPVGKAVKQLKLIRQDVTLQAAIRKAFGRLWHYPPTKVVFLFLVFNPFCKRVRL</sequence>
<accession>A0A9D1V080</accession>
<evidence type="ECO:0000313" key="2">
    <source>
        <dbReference type="EMBL" id="HIX03667.1"/>
    </source>
</evidence>
<protein>
    <submittedName>
        <fullName evidence="2">Glycosyltransferase</fullName>
    </submittedName>
</protein>
<organism evidence="2 3">
    <name type="scientific">Candidatus Odoribacter faecigallinarum</name>
    <dbReference type="NCBI Taxonomy" id="2838706"/>
    <lineage>
        <taxon>Bacteria</taxon>
        <taxon>Pseudomonadati</taxon>
        <taxon>Bacteroidota</taxon>
        <taxon>Bacteroidia</taxon>
        <taxon>Bacteroidales</taxon>
        <taxon>Odoribacteraceae</taxon>
        <taxon>Odoribacter</taxon>
    </lineage>
</organism>
<gene>
    <name evidence="2" type="ORF">H9863_06075</name>
</gene>
<feature type="domain" description="Glycosyltransferase 2-like" evidence="1">
    <location>
        <begin position="12"/>
        <end position="146"/>
    </location>
</feature>
<dbReference type="CDD" id="cd00761">
    <property type="entry name" value="Glyco_tranf_GTA_type"/>
    <property type="match status" value="1"/>
</dbReference>
<dbReference type="InterPro" id="IPR050834">
    <property type="entry name" value="Glycosyltransf_2"/>
</dbReference>
<dbReference type="InterPro" id="IPR001173">
    <property type="entry name" value="Glyco_trans_2-like"/>
</dbReference>
<dbReference type="PANTHER" id="PTHR43685:SF2">
    <property type="entry name" value="GLYCOSYLTRANSFERASE 2-LIKE DOMAIN-CONTAINING PROTEIN"/>
    <property type="match status" value="1"/>
</dbReference>
<dbReference type="Proteomes" id="UP000824202">
    <property type="component" value="Unassembled WGS sequence"/>
</dbReference>
<dbReference type="PANTHER" id="PTHR43685">
    <property type="entry name" value="GLYCOSYLTRANSFERASE"/>
    <property type="match status" value="1"/>
</dbReference>
<dbReference type="Gene3D" id="3.90.550.10">
    <property type="entry name" value="Spore Coat Polysaccharide Biosynthesis Protein SpsA, Chain A"/>
    <property type="match status" value="1"/>
</dbReference>
<dbReference type="AlphaFoldDB" id="A0A9D1V080"/>
<dbReference type="InterPro" id="IPR029044">
    <property type="entry name" value="Nucleotide-diphossugar_trans"/>
</dbReference>
<comment type="caution">
    <text evidence="2">The sequence shown here is derived from an EMBL/GenBank/DDBJ whole genome shotgun (WGS) entry which is preliminary data.</text>
</comment>
<evidence type="ECO:0000313" key="3">
    <source>
        <dbReference type="Proteomes" id="UP000824202"/>
    </source>
</evidence>
<dbReference type="SUPFAM" id="SSF53448">
    <property type="entry name" value="Nucleotide-diphospho-sugar transferases"/>
    <property type="match status" value="1"/>
</dbReference>